<dbReference type="GO" id="GO:0005681">
    <property type="term" value="C:spliceosomal complex"/>
    <property type="evidence" value="ECO:0007669"/>
    <property type="project" value="UniProtKB-KW"/>
</dbReference>
<comment type="function">
    <text evidence="7">Required for pre-mRNA splicing.</text>
</comment>
<keyword evidence="6 7" id="KW-0539">Nucleus</keyword>
<dbReference type="OrthoDB" id="190958at2759"/>
<reference evidence="10" key="1">
    <citation type="journal article" date="2006" name="PLoS Biol.">
        <title>Macronuclear genome sequence of the ciliate Tetrahymena thermophila, a model eukaryote.</title>
        <authorList>
            <person name="Eisen J.A."/>
            <person name="Coyne R.S."/>
            <person name="Wu M."/>
            <person name="Wu D."/>
            <person name="Thiagarajan M."/>
            <person name="Wortman J.R."/>
            <person name="Badger J.H."/>
            <person name="Ren Q."/>
            <person name="Amedeo P."/>
            <person name="Jones K.M."/>
            <person name="Tallon L.J."/>
            <person name="Delcher A.L."/>
            <person name="Salzberg S.L."/>
            <person name="Silva J.C."/>
            <person name="Haas B.J."/>
            <person name="Majoros W.H."/>
            <person name="Farzad M."/>
            <person name="Carlton J.M."/>
            <person name="Smith R.K. Jr."/>
            <person name="Garg J."/>
            <person name="Pearlman R.E."/>
            <person name="Karrer K.M."/>
            <person name="Sun L."/>
            <person name="Manning G."/>
            <person name="Elde N.C."/>
            <person name="Turkewitz A.P."/>
            <person name="Asai D.J."/>
            <person name="Wilkes D.E."/>
            <person name="Wang Y."/>
            <person name="Cai H."/>
            <person name="Collins K."/>
            <person name="Stewart B.A."/>
            <person name="Lee S.R."/>
            <person name="Wilamowska K."/>
            <person name="Weinberg Z."/>
            <person name="Ruzzo W.L."/>
            <person name="Wloga D."/>
            <person name="Gaertig J."/>
            <person name="Frankel J."/>
            <person name="Tsao C.-C."/>
            <person name="Gorovsky M.A."/>
            <person name="Keeling P.J."/>
            <person name="Waller R.F."/>
            <person name="Patron N.J."/>
            <person name="Cherry J.M."/>
            <person name="Stover N.A."/>
            <person name="Krieger C.J."/>
            <person name="del Toro C."/>
            <person name="Ryder H.F."/>
            <person name="Williamson S.C."/>
            <person name="Barbeau R.A."/>
            <person name="Hamilton E.P."/>
            <person name="Orias E."/>
        </authorList>
    </citation>
    <scope>NUCLEOTIDE SEQUENCE [LARGE SCALE GENOMIC DNA]</scope>
    <source>
        <strain evidence="10">SB210</strain>
    </source>
</reference>
<keyword evidence="5 7" id="KW-0508">mRNA splicing</keyword>
<evidence type="ECO:0000256" key="3">
    <source>
        <dbReference type="ARBA" id="ARBA00022664"/>
    </source>
</evidence>
<proteinExistence type="inferred from homology"/>
<dbReference type="Pfam" id="PF03371">
    <property type="entry name" value="PRP38"/>
    <property type="match status" value="1"/>
</dbReference>
<feature type="compositionally biased region" description="Basic and acidic residues" evidence="8">
    <location>
        <begin position="221"/>
        <end position="235"/>
    </location>
</feature>
<dbReference type="KEGG" id="tet:TTHERM_000294698"/>
<feature type="compositionally biased region" description="Basic residues" evidence="8">
    <location>
        <begin position="236"/>
        <end position="248"/>
    </location>
</feature>
<keyword evidence="3 7" id="KW-0507">mRNA processing</keyword>
<protein>
    <recommendedName>
        <fullName evidence="7">Pre-mRNA-splicing factor 38</fullName>
    </recommendedName>
</protein>
<dbReference type="PANTHER" id="PTHR23142">
    <property type="entry name" value="PRE-MRNA-SPLICING FACTOR 38A-RELATED"/>
    <property type="match status" value="1"/>
</dbReference>
<evidence type="ECO:0000256" key="1">
    <source>
        <dbReference type="ARBA" id="ARBA00004123"/>
    </source>
</evidence>
<keyword evidence="10" id="KW-1185">Reference proteome</keyword>
<dbReference type="GeneID" id="24438234"/>
<evidence type="ECO:0000256" key="8">
    <source>
        <dbReference type="SAM" id="MobiDB-lite"/>
    </source>
</evidence>
<organism evidence="9 10">
    <name type="scientific">Tetrahymena thermophila (strain SB210)</name>
    <dbReference type="NCBI Taxonomy" id="312017"/>
    <lineage>
        <taxon>Eukaryota</taxon>
        <taxon>Sar</taxon>
        <taxon>Alveolata</taxon>
        <taxon>Ciliophora</taxon>
        <taxon>Intramacronucleata</taxon>
        <taxon>Oligohymenophorea</taxon>
        <taxon>Hymenostomatida</taxon>
        <taxon>Tetrahymenina</taxon>
        <taxon>Tetrahymenidae</taxon>
        <taxon>Tetrahymena</taxon>
    </lineage>
</organism>
<dbReference type="InParanoid" id="W7X6X1"/>
<feature type="compositionally biased region" description="Basic and acidic residues" evidence="8">
    <location>
        <begin position="295"/>
        <end position="316"/>
    </location>
</feature>
<keyword evidence="4 7" id="KW-0747">Spliceosome</keyword>
<dbReference type="InterPro" id="IPR005037">
    <property type="entry name" value="PRP38"/>
</dbReference>
<dbReference type="GO" id="GO:0000398">
    <property type="term" value="P:mRNA splicing, via spliceosome"/>
    <property type="evidence" value="ECO:0007669"/>
    <property type="project" value="UniProtKB-UniRule"/>
</dbReference>
<evidence type="ECO:0000256" key="6">
    <source>
        <dbReference type="ARBA" id="ARBA00023242"/>
    </source>
</evidence>
<sequence>MSNKTQAAALSVRGQNPQNLIEAVIRNKIYQNRYWKEKLPGLTAASIIDEALELDYVGGTYGGNRKPSKFLMLSLKLLQISPEKAEVMEYINQEDYKYLTALGCFYIRLVASSEDIYKILEPLYADYRKLRFRDLDGSFKIIHMDEFVESLINQEVYLDTLLPNIQKRRVLEENGTLQPRAIPQLLQQEIEREEEELRKQMEIEEEQKQQEGEVISNNQSKGDEQQEYSDRDKSQEKKKKKKKHRKLSSSRSNSRSNSRDRKKKSHKHRSWRSVIKGGPNRDRRSKSRSRSSSNEPRRQKQPDKNSIEFWNQERAKLGLPLL</sequence>
<dbReference type="STRING" id="312017.W7X6X1"/>
<accession>W7X6X1</accession>
<comment type="similarity">
    <text evidence="2 7">Belongs to the PRP38 family.</text>
</comment>
<evidence type="ECO:0000313" key="9">
    <source>
        <dbReference type="EMBL" id="EWS75125.1"/>
    </source>
</evidence>
<dbReference type="Proteomes" id="UP000009168">
    <property type="component" value="Unassembled WGS sequence"/>
</dbReference>
<name>W7X6X1_TETTS</name>
<feature type="compositionally biased region" description="Basic residues" evidence="8">
    <location>
        <begin position="260"/>
        <end position="271"/>
    </location>
</feature>
<dbReference type="AlphaFoldDB" id="W7X6X1"/>
<evidence type="ECO:0000313" key="10">
    <source>
        <dbReference type="Proteomes" id="UP000009168"/>
    </source>
</evidence>
<dbReference type="RefSeq" id="XP_012652363.1">
    <property type="nucleotide sequence ID" value="XM_012796909.1"/>
</dbReference>
<evidence type="ECO:0000256" key="2">
    <source>
        <dbReference type="ARBA" id="ARBA00006164"/>
    </source>
</evidence>
<evidence type="ECO:0000256" key="5">
    <source>
        <dbReference type="ARBA" id="ARBA00023187"/>
    </source>
</evidence>
<gene>
    <name evidence="9" type="ORF">TTHERM_000294698</name>
</gene>
<feature type="region of interest" description="Disordered" evidence="8">
    <location>
        <begin position="204"/>
        <end position="322"/>
    </location>
</feature>
<evidence type="ECO:0000256" key="4">
    <source>
        <dbReference type="ARBA" id="ARBA00022728"/>
    </source>
</evidence>
<evidence type="ECO:0000256" key="7">
    <source>
        <dbReference type="RuleBase" id="RU367025"/>
    </source>
</evidence>
<comment type="subcellular location">
    <subcellularLocation>
        <location evidence="1 7">Nucleus</location>
    </subcellularLocation>
</comment>
<dbReference type="EMBL" id="GG662740">
    <property type="protein sequence ID" value="EWS75125.1"/>
    <property type="molecule type" value="Genomic_DNA"/>
</dbReference>